<dbReference type="AlphaFoldDB" id="Q654L0"/>
<accession>Q654L0</accession>
<reference evidence="2" key="1">
    <citation type="journal article" date="2005" name="Nature">
        <title>The map-based sequence of the rice genome.</title>
        <authorList>
            <consortium name="International rice genome sequencing project (IRGSP)"/>
            <person name="Matsumoto T."/>
            <person name="Wu J."/>
            <person name="Kanamori H."/>
            <person name="Katayose Y."/>
            <person name="Fujisawa M."/>
            <person name="Namiki N."/>
            <person name="Mizuno H."/>
            <person name="Yamamoto K."/>
            <person name="Antonio B.A."/>
            <person name="Baba T."/>
            <person name="Sakata K."/>
            <person name="Nagamura Y."/>
            <person name="Aoki H."/>
            <person name="Arikawa K."/>
            <person name="Arita K."/>
            <person name="Bito T."/>
            <person name="Chiden Y."/>
            <person name="Fujitsuka N."/>
            <person name="Fukunaka R."/>
            <person name="Hamada M."/>
            <person name="Harada C."/>
            <person name="Hayashi A."/>
            <person name="Hijishita S."/>
            <person name="Honda M."/>
            <person name="Hosokawa S."/>
            <person name="Ichikawa Y."/>
            <person name="Idonuma A."/>
            <person name="Iijima M."/>
            <person name="Ikeda M."/>
            <person name="Ikeno M."/>
            <person name="Ito K."/>
            <person name="Ito S."/>
            <person name="Ito T."/>
            <person name="Ito Y."/>
            <person name="Ito Y."/>
            <person name="Iwabuchi A."/>
            <person name="Kamiya K."/>
            <person name="Karasawa W."/>
            <person name="Kurita K."/>
            <person name="Katagiri S."/>
            <person name="Kikuta A."/>
            <person name="Kobayashi H."/>
            <person name="Kobayashi N."/>
            <person name="Machita K."/>
            <person name="Maehara T."/>
            <person name="Masukawa M."/>
            <person name="Mizubayashi T."/>
            <person name="Mukai Y."/>
            <person name="Nagasaki H."/>
            <person name="Nagata Y."/>
            <person name="Naito S."/>
            <person name="Nakashima M."/>
            <person name="Nakama Y."/>
            <person name="Nakamichi Y."/>
            <person name="Nakamura M."/>
            <person name="Meguro A."/>
            <person name="Negishi M."/>
            <person name="Ohta I."/>
            <person name="Ohta T."/>
            <person name="Okamoto M."/>
            <person name="Ono N."/>
            <person name="Saji S."/>
            <person name="Sakaguchi M."/>
            <person name="Sakai K."/>
            <person name="Shibata M."/>
            <person name="Shimokawa T."/>
            <person name="Song J."/>
            <person name="Takazaki Y."/>
            <person name="Terasawa K."/>
            <person name="Tsugane M."/>
            <person name="Tsuji K."/>
            <person name="Ueda S."/>
            <person name="Waki K."/>
            <person name="Yamagata H."/>
            <person name="Yamamoto M."/>
            <person name="Yamamoto S."/>
            <person name="Yamane H."/>
            <person name="Yoshiki S."/>
            <person name="Yoshihara R."/>
            <person name="Yukawa K."/>
            <person name="Zhong H."/>
            <person name="Yano M."/>
            <person name="Yuan Q."/>
            <person name="Ouyang S."/>
            <person name="Liu J."/>
            <person name="Jones K.M."/>
            <person name="Gansberger K."/>
            <person name="Moffat K."/>
            <person name="Hill J."/>
            <person name="Bera J."/>
            <person name="Fadrosh D."/>
            <person name="Jin S."/>
            <person name="Johri S."/>
            <person name="Kim M."/>
            <person name="Overton L."/>
            <person name="Reardon M."/>
            <person name="Tsitrin T."/>
            <person name="Vuong H."/>
            <person name="Weaver B."/>
            <person name="Ciecko A."/>
            <person name="Tallon L."/>
            <person name="Jackson J."/>
            <person name="Pai G."/>
            <person name="Aken S.V."/>
            <person name="Utterback T."/>
            <person name="Reidmuller S."/>
            <person name="Feldblyum T."/>
            <person name="Hsiao J."/>
            <person name="Zismann V."/>
            <person name="Iobst S."/>
            <person name="de Vazeille A.R."/>
            <person name="Buell C.R."/>
            <person name="Ying K."/>
            <person name="Li Y."/>
            <person name="Lu T."/>
            <person name="Huang Y."/>
            <person name="Zhao Q."/>
            <person name="Feng Q."/>
            <person name="Zhang L."/>
            <person name="Zhu J."/>
            <person name="Weng Q."/>
            <person name="Mu J."/>
            <person name="Lu Y."/>
            <person name="Fan D."/>
            <person name="Liu Y."/>
            <person name="Guan J."/>
            <person name="Zhang Y."/>
            <person name="Yu S."/>
            <person name="Liu X."/>
            <person name="Zhang Y."/>
            <person name="Hong G."/>
            <person name="Han B."/>
            <person name="Choisne N."/>
            <person name="Demange N."/>
            <person name="Orjeda G."/>
            <person name="Samain S."/>
            <person name="Cattolico L."/>
            <person name="Pelletier E."/>
            <person name="Couloux A."/>
            <person name="Segurens B."/>
            <person name="Wincker P."/>
            <person name="D'Hont A."/>
            <person name="Scarpelli C."/>
            <person name="Weissenbach J."/>
            <person name="Salanoubat M."/>
            <person name="Quetier F."/>
            <person name="Yu Y."/>
            <person name="Kim H.R."/>
            <person name="Rambo T."/>
            <person name="Currie J."/>
            <person name="Collura K."/>
            <person name="Luo M."/>
            <person name="Yang T."/>
            <person name="Ammiraju J.S.S."/>
            <person name="Engler F."/>
            <person name="Soderlund C."/>
            <person name="Wing R.A."/>
            <person name="Palmer L.E."/>
            <person name="de la Bastide M."/>
            <person name="Spiegel L."/>
            <person name="Nascimento L."/>
            <person name="Zutavern T."/>
            <person name="O'Shaughnessy A."/>
            <person name="Dike S."/>
            <person name="Dedhia N."/>
            <person name="Preston R."/>
            <person name="Balija V."/>
            <person name="McCombie W.R."/>
            <person name="Chow T."/>
            <person name="Chen H."/>
            <person name="Chung M."/>
            <person name="Chen C."/>
            <person name="Shaw J."/>
            <person name="Wu H."/>
            <person name="Hsiao K."/>
            <person name="Chao Y."/>
            <person name="Chu M."/>
            <person name="Cheng C."/>
            <person name="Hour A."/>
            <person name="Lee P."/>
            <person name="Lin S."/>
            <person name="Lin Y."/>
            <person name="Liou J."/>
            <person name="Liu S."/>
            <person name="Hsing Y."/>
            <person name="Raghuvanshi S."/>
            <person name="Mohanty A."/>
            <person name="Bharti A.K."/>
            <person name="Gaur A."/>
            <person name="Gupta V."/>
            <person name="Kumar D."/>
            <person name="Ravi V."/>
            <person name="Vij S."/>
            <person name="Kapur A."/>
            <person name="Khurana P."/>
            <person name="Khurana P."/>
            <person name="Khurana J.P."/>
            <person name="Tyagi A.K."/>
            <person name="Gaikwad K."/>
            <person name="Singh A."/>
            <person name="Dalal V."/>
            <person name="Srivastava S."/>
            <person name="Dixit A."/>
            <person name="Pal A.K."/>
            <person name="Ghazi I.A."/>
            <person name="Yadav M."/>
            <person name="Pandit A."/>
            <person name="Bhargava A."/>
            <person name="Sureshbabu K."/>
            <person name="Batra K."/>
            <person name="Sharma T.R."/>
            <person name="Mohapatra T."/>
            <person name="Singh N.K."/>
            <person name="Messing J."/>
            <person name="Nelson A.B."/>
            <person name="Fuks G."/>
            <person name="Kavchok S."/>
            <person name="Keizer G."/>
            <person name="Linton E."/>
            <person name="Llaca V."/>
            <person name="Song R."/>
            <person name="Tanyolac B."/>
            <person name="Young S."/>
            <person name="Ho-Il K."/>
            <person name="Hahn J.H."/>
            <person name="Sangsakoo G."/>
            <person name="Vanavichit A."/>
            <person name="de Mattos Luiz.A.T."/>
            <person name="Zimmer P.D."/>
            <person name="Malone G."/>
            <person name="Dellagostin O."/>
            <person name="de Oliveira A.C."/>
            <person name="Bevan M."/>
            <person name="Bancroft I."/>
            <person name="Minx P."/>
            <person name="Cordum H."/>
            <person name="Wilson R."/>
            <person name="Cheng Z."/>
            <person name="Jin W."/>
            <person name="Jiang J."/>
            <person name="Leong S.A."/>
            <person name="Iwama H."/>
            <person name="Gojobori T."/>
            <person name="Itoh T."/>
            <person name="Niimura Y."/>
            <person name="Fujii Y."/>
            <person name="Habara T."/>
            <person name="Sakai H."/>
            <person name="Sato Y."/>
            <person name="Wilson G."/>
            <person name="Kumar K."/>
            <person name="McCouch S."/>
            <person name="Juretic N."/>
            <person name="Hoen D."/>
            <person name="Wright S."/>
            <person name="Bruskiewich R."/>
            <person name="Bureau T."/>
            <person name="Miyao A."/>
            <person name="Hirochika H."/>
            <person name="Nishikawa T."/>
            <person name="Kadowaki K."/>
            <person name="Sugiura M."/>
            <person name="Burr B."/>
            <person name="Sasaki T."/>
        </authorList>
    </citation>
    <scope>NUCLEOTIDE SEQUENCE [LARGE SCALE GENOMIC DNA]</scope>
    <source>
        <strain evidence="2">cv. Nipponbare</strain>
    </source>
</reference>
<name>Q654L0_ORYSJ</name>
<dbReference type="EMBL" id="AP004684">
    <property type="protein sequence ID" value="BAD45757.1"/>
    <property type="molecule type" value="Genomic_DNA"/>
</dbReference>
<protein>
    <submittedName>
        <fullName evidence="1">Uncharacterized protein</fullName>
    </submittedName>
</protein>
<evidence type="ECO:0000313" key="1">
    <source>
        <dbReference type="EMBL" id="BAD45757.1"/>
    </source>
</evidence>
<organism evidence="1 2">
    <name type="scientific">Oryza sativa subsp. japonica</name>
    <name type="common">Rice</name>
    <dbReference type="NCBI Taxonomy" id="39947"/>
    <lineage>
        <taxon>Eukaryota</taxon>
        <taxon>Viridiplantae</taxon>
        <taxon>Streptophyta</taxon>
        <taxon>Embryophyta</taxon>
        <taxon>Tracheophyta</taxon>
        <taxon>Spermatophyta</taxon>
        <taxon>Magnoliopsida</taxon>
        <taxon>Liliopsida</taxon>
        <taxon>Poales</taxon>
        <taxon>Poaceae</taxon>
        <taxon>BOP clade</taxon>
        <taxon>Oryzoideae</taxon>
        <taxon>Oryzeae</taxon>
        <taxon>Oryzinae</taxon>
        <taxon>Oryza</taxon>
        <taxon>Oryza sativa</taxon>
    </lineage>
</organism>
<evidence type="ECO:0000313" key="2">
    <source>
        <dbReference type="Proteomes" id="UP000000763"/>
    </source>
</evidence>
<dbReference type="Proteomes" id="UP000000763">
    <property type="component" value="Chromosome 6"/>
</dbReference>
<proteinExistence type="predicted"/>
<sequence>MEEDDDTVVVDGGGWWRLRRRHFFGPRCQTLGITLTSKERIVWSPPVMEVDCYFSFARHLY</sequence>
<gene>
    <name evidence="1" type="primary">P0012H03.25</name>
</gene>
<reference evidence="2" key="2">
    <citation type="journal article" date="2008" name="Nucleic Acids Res.">
        <title>The rice annotation project database (RAP-DB): 2008 update.</title>
        <authorList>
            <consortium name="The rice annotation project (RAP)"/>
        </authorList>
    </citation>
    <scope>GENOME REANNOTATION</scope>
    <source>
        <strain evidence="2">cv. Nipponbare</strain>
    </source>
</reference>